<proteinExistence type="predicted"/>
<sequence>MARIQKTAPAPADRELPRRVLVRIGGDITSSLPRIVWQHEVPILEEIWGEGNVVELDPAVLDDGYTDKISPALLPHNKKQDLIQRPSEVAGIGFVFVGDARSEYDRLAEVYGRHTDHNIPYVEHVYGRFQDRRFERMLGLPDFSDMPDAQLREIAIAHGHLPTVNQDSTKEERLAQAEERRKLFTMSREQLLELVTNLAGELA</sequence>
<gene>
    <name evidence="1" type="ORF">RD2015_2225</name>
</gene>
<protein>
    <submittedName>
        <fullName evidence="1">Uncharacterized protein</fullName>
    </submittedName>
</protein>
<keyword evidence="2" id="KW-1185">Reference proteome</keyword>
<dbReference type="KEGG" id="rdp:RD2015_2225"/>
<dbReference type="OrthoDB" id="9130792at2"/>
<dbReference type="RefSeq" id="WP_157592951.1">
    <property type="nucleotide sequence ID" value="NZ_CP013729.1"/>
</dbReference>
<evidence type="ECO:0000313" key="2">
    <source>
        <dbReference type="Proteomes" id="UP000060699"/>
    </source>
</evidence>
<dbReference type="Proteomes" id="UP000060699">
    <property type="component" value="Chromosome"/>
</dbReference>
<evidence type="ECO:0000313" key="1">
    <source>
        <dbReference type="EMBL" id="ALV06697.1"/>
    </source>
</evidence>
<name>A0A0U3MEF6_9BURK</name>
<dbReference type="STRING" id="76731.RD2015_2225"/>
<accession>A0A0U3MEF6</accession>
<dbReference type="EMBL" id="CP013729">
    <property type="protein sequence ID" value="ALV06697.1"/>
    <property type="molecule type" value="Genomic_DNA"/>
</dbReference>
<dbReference type="AlphaFoldDB" id="A0A0U3MEF6"/>
<reference evidence="1 2" key="1">
    <citation type="submission" date="2015-12" db="EMBL/GenBank/DDBJ databases">
        <title>Complete genome of Roseateles depolymerans KCTC 42856.</title>
        <authorList>
            <person name="Kim K.M."/>
        </authorList>
    </citation>
    <scope>NUCLEOTIDE SEQUENCE [LARGE SCALE GENOMIC DNA]</scope>
    <source>
        <strain evidence="1 2">KCTC 42856</strain>
    </source>
</reference>
<organism evidence="1 2">
    <name type="scientific">Roseateles depolymerans</name>
    <dbReference type="NCBI Taxonomy" id="76731"/>
    <lineage>
        <taxon>Bacteria</taxon>
        <taxon>Pseudomonadati</taxon>
        <taxon>Pseudomonadota</taxon>
        <taxon>Betaproteobacteria</taxon>
        <taxon>Burkholderiales</taxon>
        <taxon>Sphaerotilaceae</taxon>
        <taxon>Roseateles</taxon>
    </lineage>
</organism>